<dbReference type="Pfam" id="PF00017">
    <property type="entry name" value="SH2"/>
    <property type="match status" value="1"/>
</dbReference>
<dbReference type="InterPro" id="IPR051707">
    <property type="entry name" value="PI-Interact_SigTrans_Reg"/>
</dbReference>
<dbReference type="PROSITE" id="PS50003">
    <property type="entry name" value="PH_DOMAIN"/>
    <property type="match status" value="1"/>
</dbReference>
<dbReference type="SUPFAM" id="SSF55550">
    <property type="entry name" value="SH2 domain"/>
    <property type="match status" value="1"/>
</dbReference>
<evidence type="ECO:0000259" key="3">
    <source>
        <dbReference type="PROSITE" id="PS50001"/>
    </source>
</evidence>
<organism evidence="5 6">
    <name type="scientific">Porites lobata</name>
    <dbReference type="NCBI Taxonomy" id="104759"/>
    <lineage>
        <taxon>Eukaryota</taxon>
        <taxon>Metazoa</taxon>
        <taxon>Cnidaria</taxon>
        <taxon>Anthozoa</taxon>
        <taxon>Hexacorallia</taxon>
        <taxon>Scleractinia</taxon>
        <taxon>Fungiina</taxon>
        <taxon>Poritidae</taxon>
        <taxon>Porites</taxon>
    </lineage>
</organism>
<dbReference type="PANTHER" id="PTHR14336:SF15">
    <property type="entry name" value="DUAL ADAPTER FOR PHOSPHOTYROSINE AND 3-PHOSPHOTYROSINE AND 3-PHOSPHOINOSITIDE"/>
    <property type="match status" value="1"/>
</dbReference>
<dbReference type="InterPro" id="IPR001849">
    <property type="entry name" value="PH_domain"/>
</dbReference>
<dbReference type="SUPFAM" id="SSF50729">
    <property type="entry name" value="PH domain-like"/>
    <property type="match status" value="1"/>
</dbReference>
<dbReference type="Gene3D" id="3.30.505.10">
    <property type="entry name" value="SH2 domain"/>
    <property type="match status" value="1"/>
</dbReference>
<accession>A0ABN8NR37</accession>
<evidence type="ECO:0000256" key="1">
    <source>
        <dbReference type="ARBA" id="ARBA00022999"/>
    </source>
</evidence>
<dbReference type="Proteomes" id="UP001159405">
    <property type="component" value="Unassembled WGS sequence"/>
</dbReference>
<evidence type="ECO:0000313" key="5">
    <source>
        <dbReference type="EMBL" id="CAH3119067.1"/>
    </source>
</evidence>
<dbReference type="InterPro" id="IPR036860">
    <property type="entry name" value="SH2_dom_sf"/>
</dbReference>
<reference evidence="5 6" key="1">
    <citation type="submission" date="2022-05" db="EMBL/GenBank/DDBJ databases">
        <authorList>
            <consortium name="Genoscope - CEA"/>
            <person name="William W."/>
        </authorList>
    </citation>
    <scope>NUCLEOTIDE SEQUENCE [LARGE SCALE GENOMIC DNA]</scope>
</reference>
<proteinExistence type="predicted"/>
<protein>
    <recommendedName>
        <fullName evidence="7">Dual adaptor of phosphotyrosine and 3-phosphoinositides</fullName>
    </recommendedName>
</protein>
<feature type="domain" description="PH" evidence="4">
    <location>
        <begin position="146"/>
        <end position="241"/>
    </location>
</feature>
<dbReference type="SMART" id="SM00252">
    <property type="entry name" value="SH2"/>
    <property type="match status" value="1"/>
</dbReference>
<sequence>MTYCFLPFKFFRWYHDLTRNSAEALLLDYGRQGSYLIRPSKNNPGHYAVSVRSVDSVKHFALTSNNGTFVFGVGKFHNLQQLVDHFQNYPIIGGETGQPITLEYPYSSHVPEPSIYDEISRHAVCGFTSSTSQSSEQEPVDMDWSIASKEGFLTKKGKIHKNWKRRWFVTNRNTLQYFNERGDKKPLRVLDLRLAEEAFKNNTCGKPNAFSLVFPNRTFFLYADSKEEMQEWMDLLTWKLVRFHENAKV</sequence>
<gene>
    <name evidence="5" type="ORF">PLOB_00027175</name>
</gene>
<evidence type="ECO:0008006" key="7">
    <source>
        <dbReference type="Google" id="ProtNLM"/>
    </source>
</evidence>
<feature type="domain" description="SH2" evidence="3">
    <location>
        <begin position="12"/>
        <end position="106"/>
    </location>
</feature>
<keyword evidence="1 2" id="KW-0727">SH2 domain</keyword>
<evidence type="ECO:0000256" key="2">
    <source>
        <dbReference type="PROSITE-ProRule" id="PRU00191"/>
    </source>
</evidence>
<evidence type="ECO:0000313" key="6">
    <source>
        <dbReference type="Proteomes" id="UP001159405"/>
    </source>
</evidence>
<name>A0ABN8NR37_9CNID</name>
<evidence type="ECO:0000259" key="4">
    <source>
        <dbReference type="PROSITE" id="PS50003"/>
    </source>
</evidence>
<dbReference type="InterPro" id="IPR000980">
    <property type="entry name" value="SH2"/>
</dbReference>
<dbReference type="PROSITE" id="PS50001">
    <property type="entry name" value="SH2"/>
    <property type="match status" value="1"/>
</dbReference>
<dbReference type="PANTHER" id="PTHR14336">
    <property type="entry name" value="TANDEM PH DOMAIN CONTAINING PROTEIN"/>
    <property type="match status" value="1"/>
</dbReference>
<dbReference type="InterPro" id="IPR011993">
    <property type="entry name" value="PH-like_dom_sf"/>
</dbReference>
<comment type="caution">
    <text evidence="5">The sequence shown here is derived from an EMBL/GenBank/DDBJ whole genome shotgun (WGS) entry which is preliminary data.</text>
</comment>
<dbReference type="Gene3D" id="2.30.29.30">
    <property type="entry name" value="Pleckstrin-homology domain (PH domain)/Phosphotyrosine-binding domain (PTB)"/>
    <property type="match status" value="1"/>
</dbReference>
<keyword evidence="6" id="KW-1185">Reference proteome</keyword>
<dbReference type="Pfam" id="PF00169">
    <property type="entry name" value="PH"/>
    <property type="match status" value="1"/>
</dbReference>
<dbReference type="EMBL" id="CALNXK010000033">
    <property type="protein sequence ID" value="CAH3119067.1"/>
    <property type="molecule type" value="Genomic_DNA"/>
</dbReference>
<dbReference type="SMART" id="SM00233">
    <property type="entry name" value="PH"/>
    <property type="match status" value="1"/>
</dbReference>
<dbReference type="PRINTS" id="PR00401">
    <property type="entry name" value="SH2DOMAIN"/>
</dbReference>